<dbReference type="Proteomes" id="UP000515808">
    <property type="component" value="Chromosome"/>
</dbReference>
<dbReference type="AlphaFoldDB" id="A0A7G9LB54"/>
<keyword evidence="3" id="KW-1185">Reference proteome</keyword>
<evidence type="ECO:0000313" key="3">
    <source>
        <dbReference type="Proteomes" id="UP000515808"/>
    </source>
</evidence>
<sequence length="345" mass="40325">MNCCINCFNSIYLKSIIDSYNEKGKCNFCKSDNVSIYLAKELADYFRNIFSLYEVDTKSKLDISACIKKNFNLTTDLVVDNKFLFKSIFIDEIEDFNHLFENQVSSNIILQEVTKVHNIWNDFKKEIKFANRYFASNSLNFEIFKSIIQSSLIRDINIDETFYRSRISDKIGFDKNNMGNPPKPELATAGRANPKGISYLYIANSLETALYETRSTIFDYVTIGEFAVMKELKVISFRNIETDPIYWSEREDIKSYIEYLPFIYTLQKELSLPIRKKDKTLDYIPTQYICEYIKSLGFDGVEYQSSLFAEGYNLAIFNPDKLECINTKVYEIENIKLHHKLLDNS</sequence>
<accession>A0A7G9LB54</accession>
<protein>
    <submittedName>
        <fullName evidence="2">RES family NAD+ phosphorylase</fullName>
    </submittedName>
</protein>
<dbReference type="InterPro" id="IPR014914">
    <property type="entry name" value="RES_dom"/>
</dbReference>
<name>A0A7G9LB54_9FLAO</name>
<dbReference type="EMBL" id="CP060695">
    <property type="protein sequence ID" value="QNM85853.1"/>
    <property type="molecule type" value="Genomic_DNA"/>
</dbReference>
<dbReference type="Pfam" id="PF08808">
    <property type="entry name" value="RES"/>
    <property type="match status" value="1"/>
</dbReference>
<dbReference type="RefSeq" id="WP_187482751.1">
    <property type="nucleotide sequence ID" value="NZ_CP060695.1"/>
</dbReference>
<feature type="domain" description="RES" evidence="1">
    <location>
        <begin position="175"/>
        <end position="328"/>
    </location>
</feature>
<proteinExistence type="predicted"/>
<dbReference type="SMART" id="SM00953">
    <property type="entry name" value="RES"/>
    <property type="match status" value="1"/>
</dbReference>
<evidence type="ECO:0000313" key="2">
    <source>
        <dbReference type="EMBL" id="QNM85853.1"/>
    </source>
</evidence>
<reference evidence="2 3" key="1">
    <citation type="submission" date="2020-08" db="EMBL/GenBank/DDBJ databases">
        <title>Polaribacter sp. L12M9 isolated from gut of the Korean scallop.</title>
        <authorList>
            <person name="Jeong Y.S."/>
        </authorList>
    </citation>
    <scope>NUCLEOTIDE SEQUENCE [LARGE SCALE GENOMIC DNA]</scope>
    <source>
        <strain evidence="2 3">L12M9</strain>
    </source>
</reference>
<organism evidence="2 3">
    <name type="scientific">Polaribacter pectinis</name>
    <dbReference type="NCBI Taxonomy" id="2738844"/>
    <lineage>
        <taxon>Bacteria</taxon>
        <taxon>Pseudomonadati</taxon>
        <taxon>Bacteroidota</taxon>
        <taxon>Flavobacteriia</taxon>
        <taxon>Flavobacteriales</taxon>
        <taxon>Flavobacteriaceae</taxon>
    </lineage>
</organism>
<gene>
    <name evidence="2" type="ORF">H9W90_01665</name>
</gene>
<evidence type="ECO:0000259" key="1">
    <source>
        <dbReference type="SMART" id="SM00953"/>
    </source>
</evidence>
<dbReference type="KEGG" id="ppec:H9W90_01665"/>